<comment type="function">
    <text evidence="10">Part of the ABC transporter complex hrt involved in hemin import. Responsible for the translocation of the substrate across the membrane.</text>
</comment>
<comment type="caution">
    <text evidence="14">The sequence shown here is derived from an EMBL/GenBank/DDBJ whole genome shotgun (WGS) entry which is preliminary data.</text>
</comment>
<evidence type="ECO:0000256" key="2">
    <source>
        <dbReference type="ARBA" id="ARBA00008697"/>
    </source>
</evidence>
<evidence type="ECO:0000313" key="15">
    <source>
        <dbReference type="Proteomes" id="UP001597427"/>
    </source>
</evidence>
<dbReference type="Pfam" id="PF02687">
    <property type="entry name" value="FtsX"/>
    <property type="match status" value="1"/>
</dbReference>
<dbReference type="InterPro" id="IPR051125">
    <property type="entry name" value="ABC-4/HrtB_transporter"/>
</dbReference>
<evidence type="ECO:0000256" key="5">
    <source>
        <dbReference type="ARBA" id="ARBA00022448"/>
    </source>
</evidence>
<evidence type="ECO:0000256" key="4">
    <source>
        <dbReference type="ARBA" id="ARBA00016962"/>
    </source>
</evidence>
<comment type="subunit">
    <text evidence="3">The complex is composed of two ATP-binding proteins (HrtA), two transmembrane proteins (HrtB) and a solute-binding protein.</text>
</comment>
<keyword evidence="9 11" id="KW-0472">Membrane</keyword>
<evidence type="ECO:0000256" key="11">
    <source>
        <dbReference type="SAM" id="Phobius"/>
    </source>
</evidence>
<feature type="domain" description="ABC3 transporter permease C-terminal" evidence="12">
    <location>
        <begin position="240"/>
        <end position="351"/>
    </location>
</feature>
<dbReference type="EMBL" id="JBHUMO010000058">
    <property type="protein sequence ID" value="MFD2729759.1"/>
    <property type="molecule type" value="Genomic_DNA"/>
</dbReference>
<feature type="transmembrane region" description="Helical" evidence="11">
    <location>
        <begin position="235"/>
        <end position="260"/>
    </location>
</feature>
<comment type="subcellular location">
    <subcellularLocation>
        <location evidence="1">Cell membrane</location>
        <topology evidence="1">Multi-pass membrane protein</topology>
    </subcellularLocation>
</comment>
<evidence type="ECO:0000259" key="13">
    <source>
        <dbReference type="Pfam" id="PF12704"/>
    </source>
</evidence>
<gene>
    <name evidence="14" type="ORF">ACFSR0_10060</name>
</gene>
<evidence type="ECO:0000256" key="10">
    <source>
        <dbReference type="ARBA" id="ARBA00024973"/>
    </source>
</evidence>
<evidence type="ECO:0000256" key="7">
    <source>
        <dbReference type="ARBA" id="ARBA00022692"/>
    </source>
</evidence>
<protein>
    <recommendedName>
        <fullName evidence="4">Putative hemin transport system permease protein HrtB</fullName>
    </recommendedName>
</protein>
<keyword evidence="8 11" id="KW-1133">Transmembrane helix</keyword>
<evidence type="ECO:0000256" key="3">
    <source>
        <dbReference type="ARBA" id="ARBA00011131"/>
    </source>
</evidence>
<keyword evidence="15" id="KW-1185">Reference proteome</keyword>
<evidence type="ECO:0000256" key="8">
    <source>
        <dbReference type="ARBA" id="ARBA00022989"/>
    </source>
</evidence>
<dbReference type="PANTHER" id="PTHR43738">
    <property type="entry name" value="ABC TRANSPORTER, MEMBRANE PROTEIN"/>
    <property type="match status" value="1"/>
</dbReference>
<accession>A0ABW5TLH8</accession>
<feature type="transmembrane region" description="Helical" evidence="11">
    <location>
        <begin position="15"/>
        <end position="39"/>
    </location>
</feature>
<name>A0ABW5TLH8_9ENTE</name>
<feature type="transmembrane region" description="Helical" evidence="11">
    <location>
        <begin position="280"/>
        <end position="303"/>
    </location>
</feature>
<organism evidence="14 15">
    <name type="scientific">Enterococcus camelliae</name>
    <dbReference type="NCBI Taxonomy" id="453959"/>
    <lineage>
        <taxon>Bacteria</taxon>
        <taxon>Bacillati</taxon>
        <taxon>Bacillota</taxon>
        <taxon>Bacilli</taxon>
        <taxon>Lactobacillales</taxon>
        <taxon>Enterococcaceae</taxon>
        <taxon>Enterococcus</taxon>
    </lineage>
</organism>
<keyword evidence="6" id="KW-1003">Cell membrane</keyword>
<dbReference type="Proteomes" id="UP001597427">
    <property type="component" value="Unassembled WGS sequence"/>
</dbReference>
<dbReference type="PANTHER" id="PTHR43738:SF1">
    <property type="entry name" value="HEMIN TRANSPORT SYSTEM PERMEASE PROTEIN HRTB-RELATED"/>
    <property type="match status" value="1"/>
</dbReference>
<dbReference type="InterPro" id="IPR025857">
    <property type="entry name" value="MacB_PCD"/>
</dbReference>
<evidence type="ECO:0000313" key="14">
    <source>
        <dbReference type="EMBL" id="MFD2729759.1"/>
    </source>
</evidence>
<reference evidence="15" key="1">
    <citation type="journal article" date="2019" name="Int. J. Syst. Evol. Microbiol.">
        <title>The Global Catalogue of Microorganisms (GCM) 10K type strain sequencing project: providing services to taxonomists for standard genome sequencing and annotation.</title>
        <authorList>
            <consortium name="The Broad Institute Genomics Platform"/>
            <consortium name="The Broad Institute Genome Sequencing Center for Infectious Disease"/>
            <person name="Wu L."/>
            <person name="Ma J."/>
        </authorList>
    </citation>
    <scope>NUCLEOTIDE SEQUENCE [LARGE SCALE GENOMIC DNA]</scope>
    <source>
        <strain evidence="15">TISTR 932</strain>
    </source>
</reference>
<dbReference type="InterPro" id="IPR003838">
    <property type="entry name" value="ABC3_permease_C"/>
</dbReference>
<dbReference type="RefSeq" id="WP_379982403.1">
    <property type="nucleotide sequence ID" value="NZ_JBHUMO010000058.1"/>
</dbReference>
<evidence type="ECO:0000256" key="9">
    <source>
        <dbReference type="ARBA" id="ARBA00023136"/>
    </source>
</evidence>
<evidence type="ECO:0000256" key="1">
    <source>
        <dbReference type="ARBA" id="ARBA00004651"/>
    </source>
</evidence>
<evidence type="ECO:0000256" key="6">
    <source>
        <dbReference type="ARBA" id="ARBA00022475"/>
    </source>
</evidence>
<proteinExistence type="inferred from homology"/>
<comment type="similarity">
    <text evidence="2">Belongs to the ABC-4 integral membrane protein family. HrtB subfamily.</text>
</comment>
<dbReference type="Pfam" id="PF12704">
    <property type="entry name" value="MacB_PCD"/>
    <property type="match status" value="1"/>
</dbReference>
<sequence length="356" mass="38758">MFLAWNEILHTKLRYGLVVGVIFLVGFMVFFLTGLSYGLAQENRTALDTWNIDGLLLTKDSDNNLNLSTFSEKELANVRASEKTYLAQLSAIASKENSQAKEKASVSLFAIDKESFLKPKVTEGRLFEEAGEVVADVSLKQDGFKLGDKISLSGTDQTVKIVGFTKNAQFNVAPVLYLSLPNFEKIKYDQTFPEGEAKINAIVYRGKVTSFDKDKLAKVSVATFINDLPGYSAQVLTFGFMIGSLIIIAAIVIGIFIYVLTMQKRAIFGIMKAQGISNGYIAKSIMVQTFLLATFGTVLALIISVSGSYILPAAVPYENNWTFLLGSAILMIVTAVVGSAFSVKTIVSIDPIQAIG</sequence>
<keyword evidence="5" id="KW-0813">Transport</keyword>
<feature type="transmembrane region" description="Helical" evidence="11">
    <location>
        <begin position="323"/>
        <end position="343"/>
    </location>
</feature>
<keyword evidence="7 11" id="KW-0812">Transmembrane</keyword>
<feature type="domain" description="MacB-like periplasmic core" evidence="13">
    <location>
        <begin position="16"/>
        <end position="185"/>
    </location>
</feature>
<evidence type="ECO:0000259" key="12">
    <source>
        <dbReference type="Pfam" id="PF02687"/>
    </source>
</evidence>